<organism evidence="2 3">
    <name type="scientific">Nonomuraea indica</name>
    <dbReference type="NCBI Taxonomy" id="1581193"/>
    <lineage>
        <taxon>Bacteria</taxon>
        <taxon>Bacillati</taxon>
        <taxon>Actinomycetota</taxon>
        <taxon>Actinomycetes</taxon>
        <taxon>Streptosporangiales</taxon>
        <taxon>Streptosporangiaceae</taxon>
        <taxon>Nonomuraea</taxon>
    </lineage>
</organism>
<evidence type="ECO:0000259" key="1">
    <source>
        <dbReference type="Pfam" id="PF01636"/>
    </source>
</evidence>
<dbReference type="Gene3D" id="3.90.1200.10">
    <property type="match status" value="1"/>
</dbReference>
<accession>A0ABW8A2R8</accession>
<evidence type="ECO:0000313" key="2">
    <source>
        <dbReference type="EMBL" id="MFI7441023.1"/>
    </source>
</evidence>
<dbReference type="EMBL" id="JBITMB010000003">
    <property type="protein sequence ID" value="MFI7441023.1"/>
    <property type="molecule type" value="Genomic_DNA"/>
</dbReference>
<feature type="domain" description="Aminoglycoside phosphotransferase" evidence="1">
    <location>
        <begin position="50"/>
        <end position="256"/>
    </location>
</feature>
<dbReference type="InterPro" id="IPR002575">
    <property type="entry name" value="Aminoglycoside_PTrfase"/>
</dbReference>
<evidence type="ECO:0000313" key="3">
    <source>
        <dbReference type="Proteomes" id="UP001612928"/>
    </source>
</evidence>
<keyword evidence="3" id="KW-1185">Reference proteome</keyword>
<dbReference type="InterPro" id="IPR011009">
    <property type="entry name" value="Kinase-like_dom_sf"/>
</dbReference>
<dbReference type="SUPFAM" id="SSF56112">
    <property type="entry name" value="Protein kinase-like (PK-like)"/>
    <property type="match status" value="1"/>
</dbReference>
<dbReference type="Pfam" id="PF01636">
    <property type="entry name" value="APH"/>
    <property type="match status" value="1"/>
</dbReference>
<name>A0ABW8A2R8_9ACTN</name>
<sequence>MTVDMSGGGDPHGPPACGARVPWERVHPDARAGVEEFLGAPVAEAVTQSGGFSPAAAVRVRAANGRRAFVKAVGPEPNARAVAIYRAEARIAAALPPSAPAPRLLTSFEAGDWVVLVFEDVDGRHPATPWRRDELDLVLAAVRRMSVELTPAPVAAPAVAEAFAESFTGWRSLLGEDTTGLDPWALRHLDELAGLESGWAEAAAGDTLLHADLRADNILLAGGRVHVVDWPWACVGASWFDLVCMLPSVGMQGGPPPHELLPDPDPAVTAVLAALAGYFVRHGRLPAPPGLPTLRPFQRAQGVVALDWLRQRTGWA</sequence>
<protein>
    <submittedName>
        <fullName evidence="2">Phosphotransferase family protein</fullName>
    </submittedName>
</protein>
<gene>
    <name evidence="2" type="ORF">ACIBP5_13805</name>
</gene>
<dbReference type="RefSeq" id="WP_397020805.1">
    <property type="nucleotide sequence ID" value="NZ_JBITMB010000003.1"/>
</dbReference>
<proteinExistence type="predicted"/>
<dbReference type="Proteomes" id="UP001612928">
    <property type="component" value="Unassembled WGS sequence"/>
</dbReference>
<comment type="caution">
    <text evidence="2">The sequence shown here is derived from an EMBL/GenBank/DDBJ whole genome shotgun (WGS) entry which is preliminary data.</text>
</comment>
<reference evidence="2 3" key="1">
    <citation type="submission" date="2024-10" db="EMBL/GenBank/DDBJ databases">
        <title>The Natural Products Discovery Center: Release of the First 8490 Sequenced Strains for Exploring Actinobacteria Biosynthetic Diversity.</title>
        <authorList>
            <person name="Kalkreuter E."/>
            <person name="Kautsar S.A."/>
            <person name="Yang D."/>
            <person name="Bader C.D."/>
            <person name="Teijaro C.N."/>
            <person name="Fluegel L."/>
            <person name="Davis C.M."/>
            <person name="Simpson J.R."/>
            <person name="Lauterbach L."/>
            <person name="Steele A.D."/>
            <person name="Gui C."/>
            <person name="Meng S."/>
            <person name="Li G."/>
            <person name="Viehrig K."/>
            <person name="Ye F."/>
            <person name="Su P."/>
            <person name="Kiefer A.F."/>
            <person name="Nichols A."/>
            <person name="Cepeda A.J."/>
            <person name="Yan W."/>
            <person name="Fan B."/>
            <person name="Jiang Y."/>
            <person name="Adhikari A."/>
            <person name="Zheng C.-J."/>
            <person name="Schuster L."/>
            <person name="Cowan T.M."/>
            <person name="Smanski M.J."/>
            <person name="Chevrette M.G."/>
            <person name="De Carvalho L.P.S."/>
            <person name="Shen B."/>
        </authorList>
    </citation>
    <scope>NUCLEOTIDE SEQUENCE [LARGE SCALE GENOMIC DNA]</scope>
    <source>
        <strain evidence="2 3">NPDC049503</strain>
    </source>
</reference>